<feature type="chain" id="PRO_5013091281" description="LysM domain-containing protein" evidence="3">
    <location>
        <begin position="22"/>
        <end position="431"/>
    </location>
</feature>
<feature type="transmembrane region" description="Helical" evidence="2">
    <location>
        <begin position="397"/>
        <end position="417"/>
    </location>
</feature>
<reference evidence="6" key="1">
    <citation type="submission" date="2017-02" db="EMBL/GenBank/DDBJ databases">
        <authorList>
            <person name="Daims H."/>
        </authorList>
    </citation>
    <scope>NUCLEOTIDE SEQUENCE [LARGE SCALE GENOMIC DNA]</scope>
</reference>
<feature type="signal peptide" evidence="3">
    <location>
        <begin position="1"/>
        <end position="21"/>
    </location>
</feature>
<keyword evidence="2" id="KW-1133">Transmembrane helix</keyword>
<dbReference type="InterPro" id="IPR036779">
    <property type="entry name" value="LysM_dom_sf"/>
</dbReference>
<protein>
    <recommendedName>
        <fullName evidence="4">LysM domain-containing protein</fullName>
    </recommendedName>
</protein>
<dbReference type="InterPro" id="IPR020012">
    <property type="entry name" value="LysM_FimV"/>
</dbReference>
<dbReference type="AlphaFoldDB" id="A0A1R4H0L2"/>
<evidence type="ECO:0000256" key="2">
    <source>
        <dbReference type="SAM" id="Phobius"/>
    </source>
</evidence>
<proteinExistence type="predicted"/>
<evidence type="ECO:0000313" key="5">
    <source>
        <dbReference type="EMBL" id="SJM89761.1"/>
    </source>
</evidence>
<organism evidence="5 6">
    <name type="scientific">Crenothrix polyspora</name>
    <dbReference type="NCBI Taxonomy" id="360316"/>
    <lineage>
        <taxon>Bacteria</taxon>
        <taxon>Pseudomonadati</taxon>
        <taxon>Pseudomonadota</taxon>
        <taxon>Gammaproteobacteria</taxon>
        <taxon>Methylococcales</taxon>
        <taxon>Crenotrichaceae</taxon>
        <taxon>Crenothrix</taxon>
    </lineage>
</organism>
<accession>A0A1R4H0L2</accession>
<name>A0A1R4H0L2_9GAMM</name>
<keyword evidence="1" id="KW-0175">Coiled coil</keyword>
<dbReference type="RefSeq" id="WP_087145777.1">
    <property type="nucleotide sequence ID" value="NZ_FUKJ01000038.1"/>
</dbReference>
<evidence type="ECO:0000313" key="6">
    <source>
        <dbReference type="Proteomes" id="UP000195442"/>
    </source>
</evidence>
<evidence type="ECO:0000256" key="3">
    <source>
        <dbReference type="SAM" id="SignalP"/>
    </source>
</evidence>
<feature type="domain" description="LysM" evidence="4">
    <location>
        <begin position="187"/>
        <end position="241"/>
    </location>
</feature>
<dbReference type="PROSITE" id="PS51782">
    <property type="entry name" value="LYSM"/>
    <property type="match status" value="1"/>
</dbReference>
<feature type="coiled-coil region" evidence="1">
    <location>
        <begin position="324"/>
        <end position="351"/>
    </location>
</feature>
<dbReference type="Pfam" id="PF25800">
    <property type="entry name" value="FimV_N"/>
    <property type="match status" value="1"/>
</dbReference>
<dbReference type="Proteomes" id="UP000195442">
    <property type="component" value="Unassembled WGS sequence"/>
</dbReference>
<keyword evidence="2" id="KW-0812">Transmembrane</keyword>
<dbReference type="Pfam" id="PF01476">
    <property type="entry name" value="LysM"/>
    <property type="match status" value="1"/>
</dbReference>
<gene>
    <name evidence="5" type="ORF">CRENPOLYSF2_1320004</name>
</gene>
<dbReference type="NCBIfam" id="TIGR03505">
    <property type="entry name" value="FimV_core"/>
    <property type="match status" value="1"/>
</dbReference>
<sequence>MRHFVKTAGLCLLLVHAPVHALSIGNIRVKSTLNQRFNADIVLSLHAGDNPNDIHVQLAPYDKFSERGVPWDKELLKLRFEPVQRNNQTVVIRVKSNGVITEPVLVFLLQASSQKGTIYRQFTVLLEPPADYEPVRIRKHVEPDITATRHYHEPRNGFYTPPHERKLPAPVRVKPFKPAPEIKRKADWVNVRNNDSLSKIAKRLNEGVSPEQMTIALYNANPKAFFSPNINALKAGQTLRVPERKVLNSLSALQARAEFYRQNRAWKERLSTPPEPEAEPPVAAAEMPAQKKLILTAPTETSIDQNALLISDEINEAIKPLNSVDALDEKVQSLQERLNKMEQQMAGMQKLLLLKDEQLASLQNREIDNSKTLDQQSRFAHFLSMITGFFTAESKSLLYVIVGFLALVGFGLIGYYSTKKTKAKKVKSERY</sequence>
<keyword evidence="3" id="KW-0732">Signal</keyword>
<evidence type="ECO:0000259" key="4">
    <source>
        <dbReference type="PROSITE" id="PS51782"/>
    </source>
</evidence>
<evidence type="ECO:0000256" key="1">
    <source>
        <dbReference type="SAM" id="Coils"/>
    </source>
</evidence>
<dbReference type="InterPro" id="IPR018392">
    <property type="entry name" value="LysM"/>
</dbReference>
<dbReference type="EMBL" id="FUKJ01000038">
    <property type="protein sequence ID" value="SJM89761.1"/>
    <property type="molecule type" value="Genomic_DNA"/>
</dbReference>
<keyword evidence="2" id="KW-0472">Membrane</keyword>
<dbReference type="OrthoDB" id="5298707at2"/>
<keyword evidence="6" id="KW-1185">Reference proteome</keyword>
<dbReference type="CDD" id="cd00118">
    <property type="entry name" value="LysM"/>
    <property type="match status" value="1"/>
</dbReference>
<dbReference type="Gene3D" id="3.10.350.10">
    <property type="entry name" value="LysM domain"/>
    <property type="match status" value="1"/>
</dbReference>
<dbReference type="InterPro" id="IPR057840">
    <property type="entry name" value="FimV_N"/>
</dbReference>